<dbReference type="EMBL" id="SSMQ01000002">
    <property type="protein sequence ID" value="TKD12632.1"/>
    <property type="molecule type" value="Genomic_DNA"/>
</dbReference>
<sequence>MGINVNNVRATPTRVGGFNGSAFVPVINGQHRRFTWGTCRVNLAPAVANGVNCLSPAGAALGDTIFLPYLQDGICSVRLPDAGNATANGVNSFLTADMSGCKVFIDRVTGSNDLIVYHANNVSNSPPGNAGALNPVLQLPACTMTLAQLHATAAGHYPALAAPHTAVPVVATEISKPIYNIGAAAEVQRKTTQGRTNVEFLGGTVVFGVVAGASWEFYYQTWGSTSYTRPRTAPLRLFSGAQHDPMNSHNWKVLGFARFF</sequence>
<dbReference type="Proteomes" id="UP000309215">
    <property type="component" value="Unassembled WGS sequence"/>
</dbReference>
<protein>
    <submittedName>
        <fullName evidence="1">Uncharacterized protein</fullName>
    </submittedName>
</protein>
<comment type="caution">
    <text evidence="1">The sequence shown here is derived from an EMBL/GenBank/DDBJ whole genome shotgun (WGS) entry which is preliminary data.</text>
</comment>
<dbReference type="AlphaFoldDB" id="A0A4U1JJF4"/>
<keyword evidence="2" id="KW-1185">Reference proteome</keyword>
<name>A0A4U1JJF4_9BACT</name>
<evidence type="ECO:0000313" key="1">
    <source>
        <dbReference type="EMBL" id="TKD12632.1"/>
    </source>
</evidence>
<gene>
    <name evidence="1" type="ORF">E8A74_02445</name>
</gene>
<organism evidence="1 2">
    <name type="scientific">Polyangium fumosum</name>
    <dbReference type="NCBI Taxonomy" id="889272"/>
    <lineage>
        <taxon>Bacteria</taxon>
        <taxon>Pseudomonadati</taxon>
        <taxon>Myxococcota</taxon>
        <taxon>Polyangia</taxon>
        <taxon>Polyangiales</taxon>
        <taxon>Polyangiaceae</taxon>
        <taxon>Polyangium</taxon>
    </lineage>
</organism>
<dbReference type="RefSeq" id="WP_136927269.1">
    <property type="nucleotide sequence ID" value="NZ_SSMQ01000002.1"/>
</dbReference>
<evidence type="ECO:0000313" key="2">
    <source>
        <dbReference type="Proteomes" id="UP000309215"/>
    </source>
</evidence>
<dbReference type="OrthoDB" id="5726381at2"/>
<proteinExistence type="predicted"/>
<reference evidence="1 2" key="1">
    <citation type="submission" date="2019-04" db="EMBL/GenBank/DDBJ databases">
        <authorList>
            <person name="Li Y."/>
            <person name="Wang J."/>
        </authorList>
    </citation>
    <scope>NUCLEOTIDE SEQUENCE [LARGE SCALE GENOMIC DNA]</scope>
    <source>
        <strain evidence="1 2">DSM 14668</strain>
    </source>
</reference>
<accession>A0A4U1JJF4</accession>